<reference evidence="2" key="1">
    <citation type="journal article" date="2020" name="G3 (Bethesda)">
        <title>High-Quality Assemblies for Three Invasive Social Wasps from the &lt;i&gt;Vespula&lt;/i&gt; Genus.</title>
        <authorList>
            <person name="Harrop T.W.R."/>
            <person name="Guhlin J."/>
            <person name="McLaughlin G.M."/>
            <person name="Permina E."/>
            <person name="Stockwell P."/>
            <person name="Gilligan J."/>
            <person name="Le Lec M.F."/>
            <person name="Gruber M.A.M."/>
            <person name="Quinn O."/>
            <person name="Lovegrove M."/>
            <person name="Duncan E.J."/>
            <person name="Remnant E.J."/>
            <person name="Van Eeckhoven J."/>
            <person name="Graham B."/>
            <person name="Knapp R.A."/>
            <person name="Langford K.W."/>
            <person name="Kronenberg Z."/>
            <person name="Press M.O."/>
            <person name="Eacker S.M."/>
            <person name="Wilson-Rankin E.E."/>
            <person name="Purcell J."/>
            <person name="Lester P.J."/>
            <person name="Dearden P.K."/>
        </authorList>
    </citation>
    <scope>NUCLEOTIDE SEQUENCE</scope>
    <source>
        <strain evidence="2">Linc-1</strain>
    </source>
</reference>
<name>A0A834J7C5_VESGE</name>
<evidence type="ECO:0000256" key="1">
    <source>
        <dbReference type="SAM" id="MobiDB-lite"/>
    </source>
</evidence>
<sequence>MLRKGPASCNYGASATPALSPIIRLRFEVRFSVPLEGPTATTRQRDPRIVSTGLDPRELLPRDRKHGSIETTILLTFHQDRRADENRPVSSTTASVGVLRKIYSLYTGKGTARVVAGRMVSGDGSS</sequence>
<keyword evidence="3" id="KW-1185">Reference proteome</keyword>
<feature type="region of interest" description="Disordered" evidence="1">
    <location>
        <begin position="38"/>
        <end position="65"/>
    </location>
</feature>
<feature type="compositionally biased region" description="Basic and acidic residues" evidence="1">
    <location>
        <begin position="55"/>
        <end position="65"/>
    </location>
</feature>
<organism evidence="2 3">
    <name type="scientific">Vespula germanica</name>
    <name type="common">German yellow jacket</name>
    <name type="synonym">Paravespula germanica</name>
    <dbReference type="NCBI Taxonomy" id="30212"/>
    <lineage>
        <taxon>Eukaryota</taxon>
        <taxon>Metazoa</taxon>
        <taxon>Ecdysozoa</taxon>
        <taxon>Arthropoda</taxon>
        <taxon>Hexapoda</taxon>
        <taxon>Insecta</taxon>
        <taxon>Pterygota</taxon>
        <taxon>Neoptera</taxon>
        <taxon>Endopterygota</taxon>
        <taxon>Hymenoptera</taxon>
        <taxon>Apocrita</taxon>
        <taxon>Aculeata</taxon>
        <taxon>Vespoidea</taxon>
        <taxon>Vespidae</taxon>
        <taxon>Vespinae</taxon>
        <taxon>Vespula</taxon>
    </lineage>
</organism>
<evidence type="ECO:0000313" key="3">
    <source>
        <dbReference type="Proteomes" id="UP000617340"/>
    </source>
</evidence>
<protein>
    <submittedName>
        <fullName evidence="2">Uncharacterized protein</fullName>
    </submittedName>
</protein>
<evidence type="ECO:0000313" key="2">
    <source>
        <dbReference type="EMBL" id="KAF7383301.1"/>
    </source>
</evidence>
<dbReference type="AlphaFoldDB" id="A0A834J7C5"/>
<dbReference type="Proteomes" id="UP000617340">
    <property type="component" value="Unassembled WGS sequence"/>
</dbReference>
<dbReference type="EMBL" id="JACSDZ010000019">
    <property type="protein sequence ID" value="KAF7383301.1"/>
    <property type="molecule type" value="Genomic_DNA"/>
</dbReference>
<gene>
    <name evidence="2" type="ORF">HZH68_015150</name>
</gene>
<comment type="caution">
    <text evidence="2">The sequence shown here is derived from an EMBL/GenBank/DDBJ whole genome shotgun (WGS) entry which is preliminary data.</text>
</comment>
<accession>A0A834J7C5</accession>
<proteinExistence type="predicted"/>